<dbReference type="KEGG" id="bbes:BESB_013750"/>
<name>A0A2A9MAP0_BESBE</name>
<proteinExistence type="predicted"/>
<keyword evidence="2" id="KW-1133">Transmembrane helix</keyword>
<reference evidence="3 4" key="1">
    <citation type="submission" date="2017-09" db="EMBL/GenBank/DDBJ databases">
        <title>Genome sequencing of Besnoitia besnoiti strain Bb-Ger1.</title>
        <authorList>
            <person name="Schares G."/>
            <person name="Venepally P."/>
            <person name="Lorenzi H.A."/>
        </authorList>
    </citation>
    <scope>NUCLEOTIDE SEQUENCE [LARGE SCALE GENOMIC DNA]</scope>
    <source>
        <strain evidence="3 4">Bb-Ger1</strain>
    </source>
</reference>
<dbReference type="RefSeq" id="XP_029216772.1">
    <property type="nucleotide sequence ID" value="XM_029360105.1"/>
</dbReference>
<sequence>MDADVVSGGRRKASNWEKPDQPSAQDNGFTGISGRGEPAEFGTPPSVEMRHAIETAFYAAALTFVALLTPQDAVNRRRQEPQLWRMCKKPAFFCPTSAVAIKKRYLASTADRLMILLVSLITTVDMLTTSQHFIPMG</sequence>
<dbReference type="EMBL" id="NWUJ01000010">
    <property type="protein sequence ID" value="PFH32763.1"/>
    <property type="molecule type" value="Genomic_DNA"/>
</dbReference>
<evidence type="ECO:0000313" key="3">
    <source>
        <dbReference type="EMBL" id="PFH32763.1"/>
    </source>
</evidence>
<comment type="caution">
    <text evidence="3">The sequence shown here is derived from an EMBL/GenBank/DDBJ whole genome shotgun (WGS) entry which is preliminary data.</text>
</comment>
<evidence type="ECO:0000256" key="2">
    <source>
        <dbReference type="SAM" id="Phobius"/>
    </source>
</evidence>
<evidence type="ECO:0000256" key="1">
    <source>
        <dbReference type="SAM" id="MobiDB-lite"/>
    </source>
</evidence>
<organism evidence="3 4">
    <name type="scientific">Besnoitia besnoiti</name>
    <name type="common">Apicomplexan protozoan</name>
    <dbReference type="NCBI Taxonomy" id="94643"/>
    <lineage>
        <taxon>Eukaryota</taxon>
        <taxon>Sar</taxon>
        <taxon>Alveolata</taxon>
        <taxon>Apicomplexa</taxon>
        <taxon>Conoidasida</taxon>
        <taxon>Coccidia</taxon>
        <taxon>Eucoccidiorida</taxon>
        <taxon>Eimeriorina</taxon>
        <taxon>Sarcocystidae</taxon>
        <taxon>Besnoitia</taxon>
    </lineage>
</organism>
<gene>
    <name evidence="3" type="ORF">BESB_013750</name>
</gene>
<feature type="transmembrane region" description="Helical" evidence="2">
    <location>
        <begin position="113"/>
        <end position="134"/>
    </location>
</feature>
<keyword evidence="2" id="KW-0812">Transmembrane</keyword>
<evidence type="ECO:0008006" key="5">
    <source>
        <dbReference type="Google" id="ProtNLM"/>
    </source>
</evidence>
<dbReference type="Proteomes" id="UP000224006">
    <property type="component" value="Chromosome IX"/>
</dbReference>
<evidence type="ECO:0000313" key="4">
    <source>
        <dbReference type="Proteomes" id="UP000224006"/>
    </source>
</evidence>
<dbReference type="GeneID" id="40306437"/>
<dbReference type="AlphaFoldDB" id="A0A2A9MAP0"/>
<accession>A0A2A9MAP0</accession>
<keyword evidence="2" id="KW-0472">Membrane</keyword>
<dbReference type="VEuPathDB" id="ToxoDB:BESB_013750"/>
<feature type="region of interest" description="Disordered" evidence="1">
    <location>
        <begin position="1"/>
        <end position="45"/>
    </location>
</feature>
<keyword evidence="4" id="KW-1185">Reference proteome</keyword>
<feature type="transmembrane region" description="Helical" evidence="2">
    <location>
        <begin position="51"/>
        <end position="69"/>
    </location>
</feature>
<protein>
    <recommendedName>
        <fullName evidence="5">Transmembrane protein</fullName>
    </recommendedName>
</protein>